<dbReference type="HAMAP" id="MF_00871">
    <property type="entry name" value="RqcP"/>
    <property type="match status" value="1"/>
</dbReference>
<dbReference type="Proteomes" id="UP000244338">
    <property type="component" value="Unassembled WGS sequence"/>
</dbReference>
<feature type="domain" description="RNA-binding S4" evidence="6">
    <location>
        <begin position="6"/>
        <end position="67"/>
    </location>
</feature>
<dbReference type="Pfam" id="PF01479">
    <property type="entry name" value="S4"/>
    <property type="match status" value="1"/>
</dbReference>
<dbReference type="PROSITE" id="PS50889">
    <property type="entry name" value="S4"/>
    <property type="match status" value="1"/>
</dbReference>
<reference evidence="8" key="1">
    <citation type="journal article" date="2018" name="Sci. Rep.">
        <title>Lignite coal burning seam in the remote Altai Mountains harbors a hydrogen-driven thermophilic microbial community.</title>
        <authorList>
            <person name="Kadnikov V.V."/>
            <person name="Mardanov A.V."/>
            <person name="Ivasenko D.A."/>
            <person name="Antsiferov D.V."/>
            <person name="Beletsky A.V."/>
            <person name="Karnachuk O.V."/>
            <person name="Ravin N.V."/>
        </authorList>
    </citation>
    <scope>NUCLEOTIDE SEQUENCE [LARGE SCALE GENOMIC DNA]</scope>
</reference>
<keyword evidence="4 5" id="KW-0648">Protein biosynthesis</keyword>
<evidence type="ECO:0000256" key="4">
    <source>
        <dbReference type="ARBA" id="ARBA00022917"/>
    </source>
</evidence>
<evidence type="ECO:0000256" key="3">
    <source>
        <dbReference type="ARBA" id="ARBA00022884"/>
    </source>
</evidence>
<dbReference type="CDD" id="cd00165">
    <property type="entry name" value="S4"/>
    <property type="match status" value="1"/>
</dbReference>
<dbReference type="Gene3D" id="3.10.290.10">
    <property type="entry name" value="RNA-binding S4 domain"/>
    <property type="match status" value="1"/>
</dbReference>
<gene>
    <name evidence="5" type="primary">rqcP</name>
    <name evidence="7" type="ORF">BSOLF_0019</name>
</gene>
<accession>A0A2R6Y1Q8</accession>
<comment type="caution">
    <text evidence="7">The sequence shown here is derived from an EMBL/GenBank/DDBJ whole genome shotgun (WGS) entry which is preliminary data.</text>
</comment>
<organism evidence="7 8">
    <name type="scientific">Candidatus Carbonibacillus altaicus</name>
    <dbReference type="NCBI Taxonomy" id="2163959"/>
    <lineage>
        <taxon>Bacteria</taxon>
        <taxon>Bacillati</taxon>
        <taxon>Bacillota</taxon>
        <taxon>Bacilli</taxon>
        <taxon>Bacillales</taxon>
        <taxon>Candidatus Carbonibacillus</taxon>
    </lineage>
</organism>
<keyword evidence="3 5" id="KW-0694">RNA-binding</keyword>
<dbReference type="InterPro" id="IPR002942">
    <property type="entry name" value="S4_RNA-bd"/>
</dbReference>
<dbReference type="GO" id="GO:0000049">
    <property type="term" value="F:tRNA binding"/>
    <property type="evidence" value="ECO:0007669"/>
    <property type="project" value="UniProtKB-UniRule"/>
</dbReference>
<dbReference type="InterPro" id="IPR036986">
    <property type="entry name" value="S4_RNA-bd_sf"/>
</dbReference>
<evidence type="ECO:0000256" key="5">
    <source>
        <dbReference type="HAMAP-Rule" id="MF_00871"/>
    </source>
</evidence>
<name>A0A2R6Y1Q8_9BACL</name>
<evidence type="ECO:0000256" key="2">
    <source>
        <dbReference type="ARBA" id="ARBA00022730"/>
    </source>
</evidence>
<dbReference type="PIRSF" id="PIRSF038881">
    <property type="entry name" value="RNAbp_HP1423"/>
    <property type="match status" value="1"/>
</dbReference>
<protein>
    <recommendedName>
        <fullName evidence="5">RQC P-site tRNA stabilizing factor</fullName>
        <shortName evidence="5">RqcP</shortName>
    </recommendedName>
    <alternativeName>
        <fullName evidence="5">Ribosome-associated protein quality control protein P</fullName>
    </alternativeName>
</protein>
<keyword evidence="2 5" id="KW-0699">rRNA-binding</keyword>
<dbReference type="SMART" id="SM00363">
    <property type="entry name" value="S4"/>
    <property type="match status" value="1"/>
</dbReference>
<evidence type="ECO:0000313" key="7">
    <source>
        <dbReference type="EMBL" id="PTQ56572.1"/>
    </source>
</evidence>
<dbReference type="InterPro" id="IPR025490">
    <property type="entry name" value="RqcP"/>
</dbReference>
<dbReference type="EMBL" id="PEBX01000024">
    <property type="protein sequence ID" value="PTQ56572.1"/>
    <property type="molecule type" value="Genomic_DNA"/>
</dbReference>
<comment type="function">
    <text evidence="5">Key component of the ribosome quality control system (RQC), a ribosome-associated complex that mediates the extraction of incompletely synthesized nascent chains from stalled ribosomes and their subsequent degradation. RqcH recruits Ala-charged tRNA, and with RqcP directs the elongation of stalled nascent chains on 50S ribosomal subunits, leading to non-templated C-terminal alanine extensions (Ala tail). The Ala tail promotes nascent chain degradation. RqcP is associated with the translocation-like movement of the peptidyl-tRNA from the A-site into the P-site.</text>
</comment>
<dbReference type="SUPFAM" id="SSF55174">
    <property type="entry name" value="Alpha-L RNA-binding motif"/>
    <property type="match status" value="1"/>
</dbReference>
<proteinExistence type="inferred from homology"/>
<comment type="similarity">
    <text evidence="5">Belongs to the RqcP family.</text>
</comment>
<keyword evidence="1 5" id="KW-0820">tRNA-binding</keyword>
<dbReference type="GO" id="GO:0019843">
    <property type="term" value="F:rRNA binding"/>
    <property type="evidence" value="ECO:0007669"/>
    <property type="project" value="UniProtKB-UniRule"/>
</dbReference>
<evidence type="ECO:0000313" key="8">
    <source>
        <dbReference type="Proteomes" id="UP000244338"/>
    </source>
</evidence>
<sequence length="92" mass="10233">MSVMLMRLDVFLKQSRLIKRRTVAKAMCDKGRVTLNDRPAKAGDTVQVGDTIAIQFGDRRVAVRVLKVETVIGKQGADALYERVNDLDDGLD</sequence>
<evidence type="ECO:0000256" key="1">
    <source>
        <dbReference type="ARBA" id="ARBA00022555"/>
    </source>
</evidence>
<dbReference type="GO" id="GO:0043023">
    <property type="term" value="F:ribosomal large subunit binding"/>
    <property type="evidence" value="ECO:0007669"/>
    <property type="project" value="UniProtKB-UniRule"/>
</dbReference>
<evidence type="ECO:0000259" key="6">
    <source>
        <dbReference type="SMART" id="SM00363"/>
    </source>
</evidence>
<dbReference type="GO" id="GO:0072344">
    <property type="term" value="P:rescue of stalled ribosome"/>
    <property type="evidence" value="ECO:0007669"/>
    <property type="project" value="UniProtKB-UniRule"/>
</dbReference>
<dbReference type="AlphaFoldDB" id="A0A2R6Y1Q8"/>
<comment type="subunit">
    <text evidence="5">Associates with stalled 50S ribosomal subunits. Binds to RqcH, 23S rRNA and the P-site tRNA. Does not require RqcH for association with 50S subunits.</text>
</comment>